<protein>
    <submittedName>
        <fullName evidence="1">Uncharacterized protein</fullName>
    </submittedName>
</protein>
<proteinExistence type="predicted"/>
<gene>
    <name evidence="1" type="ordered locus">Bphy_4874</name>
</gene>
<dbReference type="EMBL" id="CP001044">
    <property type="protein sequence ID" value="ACC73979.1"/>
    <property type="molecule type" value="Genomic_DNA"/>
</dbReference>
<dbReference type="AlphaFoldDB" id="B2JSF9"/>
<dbReference type="HOGENOM" id="CLU_188195_0_0_4"/>
<dbReference type="Proteomes" id="UP000001192">
    <property type="component" value="Chromosome 2"/>
</dbReference>
<keyword evidence="2" id="KW-1185">Reference proteome</keyword>
<dbReference type="OrthoDB" id="9134529at2"/>
<dbReference type="KEGG" id="bph:Bphy_4874"/>
<evidence type="ECO:0000313" key="2">
    <source>
        <dbReference type="Proteomes" id="UP000001192"/>
    </source>
</evidence>
<accession>B2JSF9</accession>
<reference evidence="2" key="1">
    <citation type="journal article" date="2014" name="Stand. Genomic Sci.">
        <title>Complete genome sequence of Burkholderia phymatum STM815(T), a broad host range and efficient nitrogen-fixing symbiont of Mimosa species.</title>
        <authorList>
            <person name="Moulin L."/>
            <person name="Klonowska A."/>
            <person name="Caroline B."/>
            <person name="Booth K."/>
            <person name="Vriezen J.A."/>
            <person name="Melkonian R."/>
            <person name="James E.K."/>
            <person name="Young J.P."/>
            <person name="Bena G."/>
            <person name="Hauser L."/>
            <person name="Land M."/>
            <person name="Kyrpides N."/>
            <person name="Bruce D."/>
            <person name="Chain P."/>
            <person name="Copeland A."/>
            <person name="Pitluck S."/>
            <person name="Woyke T."/>
            <person name="Lizotte-Waniewski M."/>
            <person name="Bristow J."/>
            <person name="Riley M."/>
        </authorList>
    </citation>
    <scope>NUCLEOTIDE SEQUENCE [LARGE SCALE GENOMIC DNA]</scope>
    <source>
        <strain evidence="2">DSM 17167 / CIP 108236 / LMG 21445 / STM815</strain>
    </source>
</reference>
<sequence length="66" mass="7115">MDILKIAESSGLLVTLDGKIGRQEYQSVYGSITALSRFANAILEYANIKAPLSAADEVQNRSSIVN</sequence>
<name>B2JSF9_PARP8</name>
<evidence type="ECO:0000313" key="1">
    <source>
        <dbReference type="EMBL" id="ACC73979.1"/>
    </source>
</evidence>
<dbReference type="eggNOG" id="ENOG5030Y3Q">
    <property type="taxonomic scope" value="Bacteria"/>
</dbReference>
<dbReference type="RefSeq" id="WP_012404148.1">
    <property type="nucleotide sequence ID" value="NC_010623.1"/>
</dbReference>
<organism evidence="1 2">
    <name type="scientific">Paraburkholderia phymatum (strain DSM 17167 / CIP 108236 / LMG 21445 / STM815)</name>
    <name type="common">Burkholderia phymatum</name>
    <dbReference type="NCBI Taxonomy" id="391038"/>
    <lineage>
        <taxon>Bacteria</taxon>
        <taxon>Pseudomonadati</taxon>
        <taxon>Pseudomonadota</taxon>
        <taxon>Betaproteobacteria</taxon>
        <taxon>Burkholderiales</taxon>
        <taxon>Burkholderiaceae</taxon>
        <taxon>Paraburkholderia</taxon>
    </lineage>
</organism>